<keyword evidence="4" id="KW-1185">Reference proteome</keyword>
<dbReference type="Gene3D" id="2.60.40.4060">
    <property type="entry name" value="Reeler domain"/>
    <property type="match status" value="1"/>
</dbReference>
<dbReference type="EMBL" id="JARKIK010000029">
    <property type="protein sequence ID" value="KAK8742028.1"/>
    <property type="molecule type" value="Genomic_DNA"/>
</dbReference>
<evidence type="ECO:0000259" key="2">
    <source>
        <dbReference type="PROSITE" id="PS51019"/>
    </source>
</evidence>
<dbReference type="AlphaFoldDB" id="A0AAW0XRS2"/>
<feature type="chain" id="PRO_5043699112" description="Reelin domain-containing protein" evidence="1">
    <location>
        <begin position="24"/>
        <end position="161"/>
    </location>
</feature>
<dbReference type="PROSITE" id="PS51019">
    <property type="entry name" value="REELIN"/>
    <property type="match status" value="1"/>
</dbReference>
<comment type="caution">
    <text evidence="3">The sequence shown here is derived from an EMBL/GenBank/DDBJ whole genome shotgun (WGS) entry which is preliminary data.</text>
</comment>
<dbReference type="InterPro" id="IPR051237">
    <property type="entry name" value="Ferric-chelate_Red/DefProt"/>
</dbReference>
<dbReference type="PANTHER" id="PTHR45828:SF33">
    <property type="entry name" value="DOMON DOMAIN-CONTAINING PROTEIN"/>
    <property type="match status" value="1"/>
</dbReference>
<keyword evidence="1" id="KW-0732">Signal</keyword>
<evidence type="ECO:0000313" key="4">
    <source>
        <dbReference type="Proteomes" id="UP001445076"/>
    </source>
</evidence>
<dbReference type="GO" id="GO:0016020">
    <property type="term" value="C:membrane"/>
    <property type="evidence" value="ECO:0007669"/>
    <property type="project" value="TreeGrafter"/>
</dbReference>
<proteinExistence type="predicted"/>
<organism evidence="3 4">
    <name type="scientific">Cherax quadricarinatus</name>
    <name type="common">Australian red claw crayfish</name>
    <dbReference type="NCBI Taxonomy" id="27406"/>
    <lineage>
        <taxon>Eukaryota</taxon>
        <taxon>Metazoa</taxon>
        <taxon>Ecdysozoa</taxon>
        <taxon>Arthropoda</taxon>
        <taxon>Crustacea</taxon>
        <taxon>Multicrustacea</taxon>
        <taxon>Malacostraca</taxon>
        <taxon>Eumalacostraca</taxon>
        <taxon>Eucarida</taxon>
        <taxon>Decapoda</taxon>
        <taxon>Pleocyemata</taxon>
        <taxon>Astacidea</taxon>
        <taxon>Parastacoidea</taxon>
        <taxon>Parastacidae</taxon>
        <taxon>Cherax</taxon>
    </lineage>
</organism>
<dbReference type="InterPro" id="IPR042307">
    <property type="entry name" value="Reeler_sf"/>
</dbReference>
<evidence type="ECO:0000313" key="3">
    <source>
        <dbReference type="EMBL" id="KAK8742028.1"/>
    </source>
</evidence>
<accession>A0AAW0XRS2</accession>
<dbReference type="Pfam" id="PF02014">
    <property type="entry name" value="Reeler"/>
    <property type="match status" value="1"/>
</dbReference>
<sequence>MDWVAVWVAGVWAAVVMVGDGEAFSSVSVAVVCDSMQPGHLSLGAQTDPSPYHIHITSKDDYYYVTVFGEKNREFKGFMLQARDSKGQRVGRFIKVQKPGRITDCSSHDGGAVQHKNSDPKTQVTASWVPEDFKGQVQFRATVVESYTTYWVNLLSQPLTV</sequence>
<dbReference type="PANTHER" id="PTHR45828">
    <property type="entry name" value="CYTOCHROME B561/FERRIC REDUCTASE TRANSMEMBRANE"/>
    <property type="match status" value="1"/>
</dbReference>
<gene>
    <name evidence="3" type="ORF">OTU49_002066</name>
</gene>
<evidence type="ECO:0000256" key="1">
    <source>
        <dbReference type="SAM" id="SignalP"/>
    </source>
</evidence>
<reference evidence="3 4" key="1">
    <citation type="journal article" date="2024" name="BMC Genomics">
        <title>Genome assembly of redclaw crayfish (Cherax quadricarinatus) provides insights into its immune adaptation and hypoxia tolerance.</title>
        <authorList>
            <person name="Liu Z."/>
            <person name="Zheng J."/>
            <person name="Li H."/>
            <person name="Fang K."/>
            <person name="Wang S."/>
            <person name="He J."/>
            <person name="Zhou D."/>
            <person name="Weng S."/>
            <person name="Chi M."/>
            <person name="Gu Z."/>
            <person name="He J."/>
            <person name="Li F."/>
            <person name="Wang M."/>
        </authorList>
    </citation>
    <scope>NUCLEOTIDE SEQUENCE [LARGE SCALE GENOMIC DNA]</scope>
    <source>
        <strain evidence="3">ZL_2023a</strain>
    </source>
</reference>
<feature type="domain" description="Reelin" evidence="2">
    <location>
        <begin position="12"/>
        <end position="161"/>
    </location>
</feature>
<dbReference type="Proteomes" id="UP001445076">
    <property type="component" value="Unassembled WGS sequence"/>
</dbReference>
<dbReference type="InterPro" id="IPR002861">
    <property type="entry name" value="Reeler_dom"/>
</dbReference>
<feature type="signal peptide" evidence="1">
    <location>
        <begin position="1"/>
        <end position="23"/>
    </location>
</feature>
<protein>
    <recommendedName>
        <fullName evidence="2">Reelin domain-containing protein</fullName>
    </recommendedName>
</protein>
<name>A0AAW0XRS2_CHEQU</name>
<dbReference type="CDD" id="cd08544">
    <property type="entry name" value="Reeler"/>
    <property type="match status" value="1"/>
</dbReference>